<dbReference type="Proteomes" id="UP000216361">
    <property type="component" value="Unassembled WGS sequence"/>
</dbReference>
<dbReference type="GO" id="GO:0015031">
    <property type="term" value="P:protein transport"/>
    <property type="evidence" value="ECO:0007669"/>
    <property type="project" value="InterPro"/>
</dbReference>
<keyword evidence="6" id="KW-0812">Transmembrane</keyword>
<evidence type="ECO:0000259" key="11">
    <source>
        <dbReference type="Pfam" id="PF25994"/>
    </source>
</evidence>
<feature type="domain" description="AprE-like long alpha-helical hairpin" evidence="11">
    <location>
        <begin position="101"/>
        <end position="281"/>
    </location>
</feature>
<organism evidence="13 14">
    <name type="scientific">Elstera cyanobacteriorum</name>
    <dbReference type="NCBI Taxonomy" id="2022747"/>
    <lineage>
        <taxon>Bacteria</taxon>
        <taxon>Pseudomonadati</taxon>
        <taxon>Pseudomonadota</taxon>
        <taxon>Alphaproteobacteria</taxon>
        <taxon>Rhodospirillales</taxon>
        <taxon>Rhodospirillaceae</taxon>
        <taxon>Elstera</taxon>
    </lineage>
</organism>
<evidence type="ECO:0000256" key="2">
    <source>
        <dbReference type="ARBA" id="ARBA00009477"/>
    </source>
</evidence>
<dbReference type="SUPFAM" id="SSF111369">
    <property type="entry name" value="HlyD-like secretion proteins"/>
    <property type="match status" value="1"/>
</dbReference>
<dbReference type="PANTHER" id="PTHR30386">
    <property type="entry name" value="MEMBRANE FUSION SUBUNIT OF EMRAB-TOLC MULTIDRUG EFFLUX PUMP"/>
    <property type="match status" value="1"/>
</dbReference>
<dbReference type="AlphaFoldDB" id="A0A255XZT2"/>
<evidence type="ECO:0000256" key="6">
    <source>
        <dbReference type="ARBA" id="ARBA00022692"/>
    </source>
</evidence>
<dbReference type="NCBIfam" id="TIGR01843">
    <property type="entry name" value="type_I_hlyD"/>
    <property type="match status" value="1"/>
</dbReference>
<dbReference type="Gene3D" id="2.40.50.100">
    <property type="match status" value="1"/>
</dbReference>
<feature type="coiled-coil region" evidence="10">
    <location>
        <begin position="212"/>
        <end position="282"/>
    </location>
</feature>
<comment type="similarity">
    <text evidence="2 9">Belongs to the membrane fusion protein (MFP) (TC 8.A.1) family.</text>
</comment>
<feature type="domain" description="AprE-like beta-barrel" evidence="12">
    <location>
        <begin position="324"/>
        <end position="412"/>
    </location>
</feature>
<keyword evidence="10" id="KW-0175">Coiled coil</keyword>
<dbReference type="InterPro" id="IPR050739">
    <property type="entry name" value="MFP"/>
</dbReference>
<evidence type="ECO:0000313" key="13">
    <source>
        <dbReference type="EMBL" id="OYQ22391.1"/>
    </source>
</evidence>
<evidence type="ECO:0000256" key="3">
    <source>
        <dbReference type="ARBA" id="ARBA00022448"/>
    </source>
</evidence>
<keyword evidence="8" id="KW-0472">Membrane</keyword>
<proteinExistence type="inferred from homology"/>
<dbReference type="InterPro" id="IPR010129">
    <property type="entry name" value="T1SS_HlyD"/>
</dbReference>
<dbReference type="RefSeq" id="WP_094406584.1">
    <property type="nucleotide sequence ID" value="NZ_BMJZ01000019.1"/>
</dbReference>
<keyword evidence="5 9" id="KW-0997">Cell inner membrane</keyword>
<evidence type="ECO:0000259" key="12">
    <source>
        <dbReference type="Pfam" id="PF26002"/>
    </source>
</evidence>
<dbReference type="EMBL" id="NOXS01000011">
    <property type="protein sequence ID" value="OYQ22391.1"/>
    <property type="molecule type" value="Genomic_DNA"/>
</dbReference>
<dbReference type="Gene3D" id="1.10.287.470">
    <property type="entry name" value="Helix hairpin bin"/>
    <property type="match status" value="1"/>
</dbReference>
<dbReference type="PANTHER" id="PTHR30386:SF27">
    <property type="entry name" value="MEMBRANE FUSION PROTEIN (MFP) FAMILY PROTEIN"/>
    <property type="match status" value="1"/>
</dbReference>
<keyword evidence="3 9" id="KW-0813">Transport</keyword>
<evidence type="ECO:0000256" key="1">
    <source>
        <dbReference type="ARBA" id="ARBA00004377"/>
    </source>
</evidence>
<accession>A0A255XZT2</accession>
<keyword evidence="7" id="KW-1133">Transmembrane helix</keyword>
<reference evidence="13 14" key="1">
    <citation type="submission" date="2017-07" db="EMBL/GenBank/DDBJ databases">
        <title>Elstera cyanobacteriorum sp. nov., a novel bacterium isolated from cyanobacterial aggregates in a eutrophic lake.</title>
        <authorList>
            <person name="Cai H."/>
        </authorList>
    </citation>
    <scope>NUCLEOTIDE SEQUENCE [LARGE SCALE GENOMIC DNA]</scope>
    <source>
        <strain evidence="13 14">TH019</strain>
    </source>
</reference>
<dbReference type="OrthoDB" id="9810980at2"/>
<gene>
    <name evidence="13" type="ORF">CHR90_00365</name>
</gene>
<keyword evidence="4 9" id="KW-1003">Cell membrane</keyword>
<name>A0A255XZT2_9PROT</name>
<dbReference type="PRINTS" id="PR01490">
    <property type="entry name" value="RTXTOXIND"/>
</dbReference>
<evidence type="ECO:0000256" key="5">
    <source>
        <dbReference type="ARBA" id="ARBA00022519"/>
    </source>
</evidence>
<evidence type="ECO:0000313" key="14">
    <source>
        <dbReference type="Proteomes" id="UP000216361"/>
    </source>
</evidence>
<evidence type="ECO:0000256" key="7">
    <source>
        <dbReference type="ARBA" id="ARBA00022989"/>
    </source>
</evidence>
<dbReference type="Pfam" id="PF26002">
    <property type="entry name" value="Beta-barrel_AprE"/>
    <property type="match status" value="1"/>
</dbReference>
<dbReference type="Gene3D" id="2.40.30.170">
    <property type="match status" value="1"/>
</dbReference>
<sequence>MSNTRDLTFLPAALEVLERPPSPLGRGLGLALCALVIGGIGWASQAKLDVVATGTGRLLPAGKVKLIQPADAGVVTAIRVVEGQKVTAGQVLVELDPRSVEADLVSLTRDLALARLDSARLTALLAGGDDFPVPEGIDPGLVAQQRALLRARAAEQAARFAAGDADLAKRQAEVQSIQAQIAKLNATIPLVRKRAETRRYLADKQIGSEITALEIQQQLVEQERELAVQQSRLAEAQATLTATRQARAQVHAEAERTLQTERADAEKRRAALEQEVIKAEQRRQFRTLTAPVNGTVQQLAVTTVGGVVTAAQALMVLVPEDAGLEVQANLLNRDIGFVQPGQRAVVKVETFTFTRYGYLEATVDSVSRDAIDDPRQGLIYQARLKLDKTSMPIDGREVPLSAGMAVTVEIKTAERTVLDYLLTPLQKYKQEALRER</sequence>
<protein>
    <recommendedName>
        <fullName evidence="9">Membrane fusion protein (MFP) family protein</fullName>
    </recommendedName>
</protein>
<keyword evidence="14" id="KW-1185">Reference proteome</keyword>
<evidence type="ECO:0000256" key="10">
    <source>
        <dbReference type="SAM" id="Coils"/>
    </source>
</evidence>
<evidence type="ECO:0000256" key="8">
    <source>
        <dbReference type="ARBA" id="ARBA00023136"/>
    </source>
</evidence>
<dbReference type="GO" id="GO:0005886">
    <property type="term" value="C:plasma membrane"/>
    <property type="evidence" value="ECO:0007669"/>
    <property type="project" value="UniProtKB-SubCell"/>
</dbReference>
<comment type="subcellular location">
    <subcellularLocation>
        <location evidence="1 9">Cell inner membrane</location>
        <topology evidence="1 9">Single-pass membrane protein</topology>
    </subcellularLocation>
</comment>
<comment type="caution">
    <text evidence="13">The sequence shown here is derived from an EMBL/GenBank/DDBJ whole genome shotgun (WGS) entry which is preliminary data.</text>
</comment>
<dbReference type="Pfam" id="PF25994">
    <property type="entry name" value="HH_AprE"/>
    <property type="match status" value="1"/>
</dbReference>
<dbReference type="InterPro" id="IPR058781">
    <property type="entry name" value="HH_AprE-like"/>
</dbReference>
<evidence type="ECO:0000256" key="4">
    <source>
        <dbReference type="ARBA" id="ARBA00022475"/>
    </source>
</evidence>
<evidence type="ECO:0000256" key="9">
    <source>
        <dbReference type="RuleBase" id="RU365093"/>
    </source>
</evidence>
<dbReference type="InterPro" id="IPR058982">
    <property type="entry name" value="Beta-barrel_AprE"/>
</dbReference>